<evidence type="ECO:0000256" key="3">
    <source>
        <dbReference type="ARBA" id="ARBA00022516"/>
    </source>
</evidence>
<accession>A0A914R0T5</accession>
<keyword evidence="6 11" id="KW-0276">Fatty acid metabolism</keyword>
<evidence type="ECO:0000313" key="12">
    <source>
        <dbReference type="Proteomes" id="UP000887564"/>
    </source>
</evidence>
<keyword evidence="5 11" id="KW-0812">Transmembrane</keyword>
<dbReference type="GO" id="GO:0034625">
    <property type="term" value="P:fatty acid elongation, monounsaturated fatty acid"/>
    <property type="evidence" value="ECO:0007669"/>
    <property type="project" value="TreeGrafter"/>
</dbReference>
<dbReference type="InterPro" id="IPR002076">
    <property type="entry name" value="ELO_fam"/>
</dbReference>
<evidence type="ECO:0000256" key="1">
    <source>
        <dbReference type="ARBA" id="ARBA00004141"/>
    </source>
</evidence>
<keyword evidence="3 11" id="KW-0444">Lipid biosynthesis</keyword>
<evidence type="ECO:0000256" key="7">
    <source>
        <dbReference type="ARBA" id="ARBA00022989"/>
    </source>
</evidence>
<dbReference type="Pfam" id="PF01151">
    <property type="entry name" value="ELO"/>
    <property type="match status" value="1"/>
</dbReference>
<comment type="similarity">
    <text evidence="11">Belongs to the ELO family.</text>
</comment>
<evidence type="ECO:0000313" key="13">
    <source>
        <dbReference type="WBParaSite" id="PEQ_0000022001-mRNA-1"/>
    </source>
</evidence>
<name>A0A914R0T5_PAREQ</name>
<dbReference type="GO" id="GO:0005789">
    <property type="term" value="C:endoplasmic reticulum membrane"/>
    <property type="evidence" value="ECO:0007669"/>
    <property type="project" value="TreeGrafter"/>
</dbReference>
<dbReference type="PANTHER" id="PTHR11157">
    <property type="entry name" value="FATTY ACID ACYL TRANSFERASE-RELATED"/>
    <property type="match status" value="1"/>
</dbReference>
<dbReference type="InterPro" id="IPR030457">
    <property type="entry name" value="ELO_CS"/>
</dbReference>
<reference evidence="13" key="1">
    <citation type="submission" date="2022-11" db="UniProtKB">
        <authorList>
            <consortium name="WormBaseParasite"/>
        </authorList>
    </citation>
    <scope>IDENTIFICATION</scope>
</reference>
<keyword evidence="7 11" id="KW-1133">Transmembrane helix</keyword>
<dbReference type="GO" id="GO:0034626">
    <property type="term" value="P:fatty acid elongation, polyunsaturated fatty acid"/>
    <property type="evidence" value="ECO:0007669"/>
    <property type="project" value="TreeGrafter"/>
</dbReference>
<comment type="catalytic activity">
    <reaction evidence="11">
        <text>a very-long-chain acyl-CoA + malonyl-CoA + H(+) = a very-long-chain 3-oxoacyl-CoA + CO2 + CoA</text>
        <dbReference type="Rhea" id="RHEA:32727"/>
        <dbReference type="ChEBI" id="CHEBI:15378"/>
        <dbReference type="ChEBI" id="CHEBI:16526"/>
        <dbReference type="ChEBI" id="CHEBI:57287"/>
        <dbReference type="ChEBI" id="CHEBI:57384"/>
        <dbReference type="ChEBI" id="CHEBI:90725"/>
        <dbReference type="ChEBI" id="CHEBI:90736"/>
        <dbReference type="EC" id="2.3.1.199"/>
    </reaction>
</comment>
<protein>
    <recommendedName>
        <fullName evidence="11">Elongation of very long chain fatty acids protein</fullName>
        <ecNumber evidence="11">2.3.1.199</ecNumber>
    </recommendedName>
    <alternativeName>
        <fullName evidence="11">Very-long-chain 3-oxoacyl-CoA synthase</fullName>
    </alternativeName>
</protein>
<keyword evidence="9 11" id="KW-0472">Membrane</keyword>
<evidence type="ECO:0000256" key="10">
    <source>
        <dbReference type="ARBA" id="ARBA00023160"/>
    </source>
</evidence>
<sequence length="93" mass="10989">MQSRKAWSLDTPLFLWNLCLAIFSIIGVMRMTPEMWWSITANSLEYSICTASFAQGVMEFGDTAFIVLRKRPLLFLHWYHHVTVLVYTWHAYK</sequence>
<dbReference type="GO" id="GO:0030148">
    <property type="term" value="P:sphingolipid biosynthetic process"/>
    <property type="evidence" value="ECO:0007669"/>
    <property type="project" value="TreeGrafter"/>
</dbReference>
<evidence type="ECO:0000256" key="4">
    <source>
        <dbReference type="ARBA" id="ARBA00022679"/>
    </source>
</evidence>
<proteinExistence type="inferred from homology"/>
<keyword evidence="4 11" id="KW-0808">Transferase</keyword>
<dbReference type="GO" id="GO:0019367">
    <property type="term" value="P:fatty acid elongation, saturated fatty acid"/>
    <property type="evidence" value="ECO:0007669"/>
    <property type="project" value="TreeGrafter"/>
</dbReference>
<dbReference type="PROSITE" id="PS01188">
    <property type="entry name" value="ELO"/>
    <property type="match status" value="1"/>
</dbReference>
<evidence type="ECO:0000256" key="5">
    <source>
        <dbReference type="ARBA" id="ARBA00022692"/>
    </source>
</evidence>
<feature type="transmembrane region" description="Helical" evidence="11">
    <location>
        <begin position="12"/>
        <end position="31"/>
    </location>
</feature>
<dbReference type="GO" id="GO:0009922">
    <property type="term" value="F:fatty acid elongase activity"/>
    <property type="evidence" value="ECO:0007669"/>
    <property type="project" value="UniProtKB-EC"/>
</dbReference>
<comment type="caution">
    <text evidence="11">Lacks conserved residue(s) required for the propagation of feature annotation.</text>
</comment>
<evidence type="ECO:0000256" key="8">
    <source>
        <dbReference type="ARBA" id="ARBA00023098"/>
    </source>
</evidence>
<evidence type="ECO:0000256" key="6">
    <source>
        <dbReference type="ARBA" id="ARBA00022832"/>
    </source>
</evidence>
<dbReference type="Proteomes" id="UP000887564">
    <property type="component" value="Unplaced"/>
</dbReference>
<comment type="subcellular location">
    <subcellularLocation>
        <location evidence="1">Membrane</location>
        <topology evidence="1">Multi-pass membrane protein</topology>
    </subcellularLocation>
</comment>
<organism evidence="12 13">
    <name type="scientific">Parascaris equorum</name>
    <name type="common">Equine roundworm</name>
    <dbReference type="NCBI Taxonomy" id="6256"/>
    <lineage>
        <taxon>Eukaryota</taxon>
        <taxon>Metazoa</taxon>
        <taxon>Ecdysozoa</taxon>
        <taxon>Nematoda</taxon>
        <taxon>Chromadorea</taxon>
        <taxon>Rhabditida</taxon>
        <taxon>Spirurina</taxon>
        <taxon>Ascaridomorpha</taxon>
        <taxon>Ascaridoidea</taxon>
        <taxon>Ascarididae</taxon>
        <taxon>Parascaris</taxon>
    </lineage>
</organism>
<keyword evidence="10 11" id="KW-0275">Fatty acid biosynthesis</keyword>
<dbReference type="WBParaSite" id="PEQ_0000022001-mRNA-1">
    <property type="protein sequence ID" value="PEQ_0000022001-mRNA-1"/>
    <property type="gene ID" value="PEQ_0000022001"/>
</dbReference>
<dbReference type="EC" id="2.3.1.199" evidence="11"/>
<evidence type="ECO:0000256" key="2">
    <source>
        <dbReference type="ARBA" id="ARBA00005194"/>
    </source>
</evidence>
<evidence type="ECO:0000256" key="11">
    <source>
        <dbReference type="RuleBase" id="RU361115"/>
    </source>
</evidence>
<dbReference type="PANTHER" id="PTHR11157:SF17">
    <property type="entry name" value="ELONGATION OF VERY LONG CHAIN FATTY ACIDS PROTEIN 6"/>
    <property type="match status" value="1"/>
</dbReference>
<keyword evidence="12" id="KW-1185">Reference proteome</keyword>
<dbReference type="AlphaFoldDB" id="A0A914R0T5"/>
<evidence type="ECO:0000256" key="9">
    <source>
        <dbReference type="ARBA" id="ARBA00023136"/>
    </source>
</evidence>
<comment type="pathway">
    <text evidence="2">Lipid metabolism; fatty acid biosynthesis.</text>
</comment>
<keyword evidence="8 11" id="KW-0443">Lipid metabolism</keyword>
<dbReference type="GO" id="GO:0042761">
    <property type="term" value="P:very long-chain fatty acid biosynthetic process"/>
    <property type="evidence" value="ECO:0007669"/>
    <property type="project" value="TreeGrafter"/>
</dbReference>